<feature type="compositionally biased region" description="Pro residues" evidence="1">
    <location>
        <begin position="43"/>
        <end position="55"/>
    </location>
</feature>
<comment type="caution">
    <text evidence="3">The sequence shown here is derived from an EMBL/GenBank/DDBJ whole genome shotgun (WGS) entry which is preliminary data.</text>
</comment>
<keyword evidence="4" id="KW-1185">Reference proteome</keyword>
<proteinExistence type="predicted"/>
<sequence>MEKPRNETMPVLVLRGFIVGAIFLIIWSIRRYQKASTKTNSTSPPPSPPPSPPRVPDAQELEYLKSDSFPEHDAWSCHSDGGVRSDKIRLPPRLSDLLELEKLFPEREALSCPLDGDDDSNELRLRPLVPDAQEWKYPKSKLFPRHAAWSCHSGGGGGGGGGRVFTNKVNAVEEFNLGGLKDSESDSDSE</sequence>
<dbReference type="AlphaFoldDB" id="A0A8T2HBX8"/>
<feature type="region of interest" description="Disordered" evidence="1">
    <location>
        <begin position="37"/>
        <end position="88"/>
    </location>
</feature>
<reference evidence="3 4" key="1">
    <citation type="submission" date="2020-12" db="EMBL/GenBank/DDBJ databases">
        <title>Concerted genomic and epigenomic changes stabilize Arabidopsis allopolyploids.</title>
        <authorList>
            <person name="Chen Z."/>
        </authorList>
    </citation>
    <scope>NUCLEOTIDE SEQUENCE [LARGE SCALE GENOMIC DNA]</scope>
    <source>
        <strain evidence="3">As9502</strain>
        <tissue evidence="3">Leaf</tissue>
    </source>
</reference>
<feature type="compositionally biased region" description="Basic and acidic residues" evidence="1">
    <location>
        <begin position="62"/>
        <end position="88"/>
    </location>
</feature>
<dbReference type="Proteomes" id="UP000694251">
    <property type="component" value="Chromosome 1"/>
</dbReference>
<feature type="transmembrane region" description="Helical" evidence="2">
    <location>
        <begin position="12"/>
        <end position="29"/>
    </location>
</feature>
<gene>
    <name evidence="3" type="ORF">ISN44_As01g048430</name>
</gene>
<keyword evidence="2" id="KW-0472">Membrane</keyword>
<protein>
    <submittedName>
        <fullName evidence="3">Uncharacterized protein</fullName>
    </submittedName>
</protein>
<evidence type="ECO:0000313" key="3">
    <source>
        <dbReference type="EMBL" id="KAG7657809.1"/>
    </source>
</evidence>
<evidence type="ECO:0000313" key="4">
    <source>
        <dbReference type="Proteomes" id="UP000694251"/>
    </source>
</evidence>
<organism evidence="3 4">
    <name type="scientific">Arabidopsis suecica</name>
    <name type="common">Swedish thale-cress</name>
    <name type="synonym">Cardaminopsis suecica</name>
    <dbReference type="NCBI Taxonomy" id="45249"/>
    <lineage>
        <taxon>Eukaryota</taxon>
        <taxon>Viridiplantae</taxon>
        <taxon>Streptophyta</taxon>
        <taxon>Embryophyta</taxon>
        <taxon>Tracheophyta</taxon>
        <taxon>Spermatophyta</taxon>
        <taxon>Magnoliopsida</taxon>
        <taxon>eudicotyledons</taxon>
        <taxon>Gunneridae</taxon>
        <taxon>Pentapetalae</taxon>
        <taxon>rosids</taxon>
        <taxon>malvids</taxon>
        <taxon>Brassicales</taxon>
        <taxon>Brassicaceae</taxon>
        <taxon>Camelineae</taxon>
        <taxon>Arabidopsis</taxon>
    </lineage>
</organism>
<accession>A0A8T2HBX8</accession>
<evidence type="ECO:0000256" key="1">
    <source>
        <dbReference type="SAM" id="MobiDB-lite"/>
    </source>
</evidence>
<keyword evidence="2" id="KW-0812">Transmembrane</keyword>
<name>A0A8T2HBX8_ARASU</name>
<dbReference type="EMBL" id="JAEFBJ010000001">
    <property type="protein sequence ID" value="KAG7657809.1"/>
    <property type="molecule type" value="Genomic_DNA"/>
</dbReference>
<evidence type="ECO:0000256" key="2">
    <source>
        <dbReference type="SAM" id="Phobius"/>
    </source>
</evidence>
<keyword evidence="2" id="KW-1133">Transmembrane helix</keyword>